<sequence>MLFPRIKMVFVDILLKGLFVLEKLGFKILPIPKVDPDGKTLEVFNLLKKIYAEAEKRGIKVWLTGSWAITGRYGAYFKNIRDIDFTMLTKVNEADFAETLSFLGLAKVKEGPMGANRYVDQKSGIEVDFGSITYPGVYYNMPLKDNEVMVLDGFSYRVIPVESHVKVYKYILFNTGQSLRNDLIKIKILLRY</sequence>
<dbReference type="Gene3D" id="3.30.460.40">
    <property type="match status" value="1"/>
</dbReference>
<dbReference type="EMBL" id="PEYU01000017">
    <property type="protein sequence ID" value="PIS22606.1"/>
    <property type="molecule type" value="Genomic_DNA"/>
</dbReference>
<dbReference type="AlphaFoldDB" id="A0A2H0XCF5"/>
<name>A0A2H0XCF5_UNCKA</name>
<dbReference type="Pfam" id="PF10706">
    <property type="entry name" value="Aminoglyc_resit"/>
    <property type="match status" value="1"/>
</dbReference>
<accession>A0A2H0XCF5</accession>
<dbReference type="Proteomes" id="UP000231252">
    <property type="component" value="Unassembled WGS sequence"/>
</dbReference>
<dbReference type="InterPro" id="IPR019646">
    <property type="entry name" value="Aminoglyc_AdlTrfase"/>
</dbReference>
<evidence type="ECO:0000313" key="1">
    <source>
        <dbReference type="EMBL" id="PIS22606.1"/>
    </source>
</evidence>
<proteinExistence type="predicted"/>
<gene>
    <name evidence="1" type="ORF">COT50_00975</name>
</gene>
<evidence type="ECO:0000313" key="2">
    <source>
        <dbReference type="Proteomes" id="UP000231252"/>
    </source>
</evidence>
<reference evidence="2" key="1">
    <citation type="submission" date="2017-09" db="EMBL/GenBank/DDBJ databases">
        <title>Depth-based differentiation of microbial function through sediment-hosted aquifers and enrichment of novel symbionts in the deep terrestrial subsurface.</title>
        <authorList>
            <person name="Probst A.J."/>
            <person name="Ladd B."/>
            <person name="Jarett J.K."/>
            <person name="Geller-Mcgrath D.E."/>
            <person name="Sieber C.M.K."/>
            <person name="Emerson J.B."/>
            <person name="Anantharaman K."/>
            <person name="Thomas B.C."/>
            <person name="Malmstrom R."/>
            <person name="Stieglmeier M."/>
            <person name="Klingl A."/>
            <person name="Woyke T."/>
            <person name="Ryan C.M."/>
            <person name="Banfield J.F."/>
        </authorList>
    </citation>
    <scope>NUCLEOTIDE SEQUENCE [LARGE SCALE GENOMIC DNA]</scope>
</reference>
<organism evidence="1 2">
    <name type="scientific">candidate division WWE3 bacterium CG08_land_8_20_14_0_20_41_10</name>
    <dbReference type="NCBI Taxonomy" id="1975085"/>
    <lineage>
        <taxon>Bacteria</taxon>
        <taxon>Katanobacteria</taxon>
    </lineage>
</organism>
<protein>
    <submittedName>
        <fullName evidence="1">Uncharacterized protein</fullName>
    </submittedName>
</protein>
<comment type="caution">
    <text evidence="1">The sequence shown here is derived from an EMBL/GenBank/DDBJ whole genome shotgun (WGS) entry which is preliminary data.</text>
</comment>